<keyword evidence="2" id="KW-0808">Transferase</keyword>
<gene>
    <name evidence="5" type="ORF">LPB3_11280</name>
</gene>
<evidence type="ECO:0000256" key="3">
    <source>
        <dbReference type="ARBA" id="ARBA00022777"/>
    </source>
</evidence>
<evidence type="ECO:0000259" key="4">
    <source>
        <dbReference type="Pfam" id="PF00294"/>
    </source>
</evidence>
<name>A0A1B8TTD8_9FLAO</name>
<dbReference type="AlphaFoldDB" id="A0A1B8TTD8"/>
<dbReference type="GO" id="GO:0016301">
    <property type="term" value="F:kinase activity"/>
    <property type="evidence" value="ECO:0007669"/>
    <property type="project" value="UniProtKB-KW"/>
</dbReference>
<keyword evidence="6" id="KW-1185">Reference proteome</keyword>
<dbReference type="OrthoDB" id="9813569at2"/>
<accession>A0A1B8TTD8</accession>
<evidence type="ECO:0000313" key="5">
    <source>
        <dbReference type="EMBL" id="OBY62725.1"/>
    </source>
</evidence>
<comment type="similarity">
    <text evidence="1">Belongs to the carbohydrate kinase PfkB family.</text>
</comment>
<feature type="domain" description="Carbohydrate kinase PfkB" evidence="4">
    <location>
        <begin position="1"/>
        <end position="311"/>
    </location>
</feature>
<evidence type="ECO:0000256" key="1">
    <source>
        <dbReference type="ARBA" id="ARBA00010688"/>
    </source>
</evidence>
<dbReference type="InterPro" id="IPR052700">
    <property type="entry name" value="Carb_kinase_PfkB-like"/>
</dbReference>
<dbReference type="InterPro" id="IPR029056">
    <property type="entry name" value="Ribokinase-like"/>
</dbReference>
<proteinExistence type="inferred from homology"/>
<dbReference type="PANTHER" id="PTHR43320">
    <property type="entry name" value="SUGAR KINASE"/>
    <property type="match status" value="1"/>
</dbReference>
<evidence type="ECO:0000313" key="6">
    <source>
        <dbReference type="Proteomes" id="UP000092584"/>
    </source>
</evidence>
<organism evidence="5 6">
    <name type="scientific">Polaribacter vadi</name>
    <dbReference type="NCBI Taxonomy" id="1774273"/>
    <lineage>
        <taxon>Bacteria</taxon>
        <taxon>Pseudomonadati</taxon>
        <taxon>Bacteroidota</taxon>
        <taxon>Flavobacteriia</taxon>
        <taxon>Flavobacteriales</taxon>
        <taxon>Flavobacteriaceae</taxon>
    </lineage>
</organism>
<dbReference type="EMBL" id="LSFM01000023">
    <property type="protein sequence ID" value="OBY62725.1"/>
    <property type="molecule type" value="Genomic_DNA"/>
</dbReference>
<dbReference type="SUPFAM" id="SSF53613">
    <property type="entry name" value="Ribokinase-like"/>
    <property type="match status" value="1"/>
</dbReference>
<dbReference type="RefSeq" id="WP_065319711.1">
    <property type="nucleotide sequence ID" value="NZ_CP017477.1"/>
</dbReference>
<reference evidence="6" key="1">
    <citation type="submission" date="2016-02" db="EMBL/GenBank/DDBJ databases">
        <authorList>
            <person name="Shin S.-K."/>
            <person name="Yi H."/>
            <person name="Kim E."/>
        </authorList>
    </citation>
    <scope>NUCLEOTIDE SEQUENCE [LARGE SCALE GENOMIC DNA]</scope>
    <source>
        <strain evidence="6">LPB0003</strain>
    </source>
</reference>
<dbReference type="Proteomes" id="UP000092584">
    <property type="component" value="Unassembled WGS sequence"/>
</dbReference>
<dbReference type="Pfam" id="PF00294">
    <property type="entry name" value="PfkB"/>
    <property type="match status" value="1"/>
</dbReference>
<dbReference type="InterPro" id="IPR011611">
    <property type="entry name" value="PfkB_dom"/>
</dbReference>
<dbReference type="PANTHER" id="PTHR43320:SF2">
    <property type="entry name" value="2-DEHYDRO-3-DEOXYGLUCONOKINASE_2-DEHYDRO-3-DEOXYGALACTONOKINASE"/>
    <property type="match status" value="1"/>
</dbReference>
<evidence type="ECO:0000256" key="2">
    <source>
        <dbReference type="ARBA" id="ARBA00022679"/>
    </source>
</evidence>
<dbReference type="Gene3D" id="3.40.1190.20">
    <property type="match status" value="1"/>
</dbReference>
<sequence length="334" mass="37469">MNQIITFGEVLMRISPQGNRKFVQSNAVEFYFGGTELNVGISIANFGGNVKHISCISDDFIGDTAISYLNKFDLDTSAIVRSPRPLGVYFLEVGAVMRASSISYNRSHSSFSEIKPAMVNWEKSLENGKWFHWTGITPALNKGSQETLLEGLKLARKKGMQVSADPTYRSGLWKYGENAKDVLSELVHHSTIFIGGINEINELLETNFSYSNDDFIKASKQLIEKYPSIEKVFDKIRTSINSSWHKIRARMWNGKEFKETEDLDITHIIDRIGTGDAFAAGLIHGLQKFEDFKAMQFASAACAIKHTYLGDVNYANEKDVITILNGEITGRLNR</sequence>
<protein>
    <submittedName>
        <fullName evidence="5">2-dehydro-3-deoxygluconokinase</fullName>
    </submittedName>
</protein>
<dbReference type="STRING" id="1774273.LPB03_11270"/>
<dbReference type="CDD" id="cd01166">
    <property type="entry name" value="KdgK"/>
    <property type="match status" value="1"/>
</dbReference>
<dbReference type="KEGG" id="pob:LPB03_11270"/>
<comment type="caution">
    <text evidence="5">The sequence shown here is derived from an EMBL/GenBank/DDBJ whole genome shotgun (WGS) entry which is preliminary data.</text>
</comment>
<keyword evidence="3 5" id="KW-0418">Kinase</keyword>